<dbReference type="EMBL" id="FUWW01000011">
    <property type="protein sequence ID" value="SJZ62705.1"/>
    <property type="molecule type" value="Genomic_DNA"/>
</dbReference>
<gene>
    <name evidence="9" type="primary">recF</name>
    <name evidence="11" type="ORF">SAMN02745114_01161</name>
</gene>
<dbReference type="Gene3D" id="3.40.50.300">
    <property type="entry name" value="P-loop containing nucleotide triphosphate hydrolases"/>
    <property type="match status" value="1"/>
</dbReference>
<evidence type="ECO:0000256" key="1">
    <source>
        <dbReference type="ARBA" id="ARBA00022490"/>
    </source>
</evidence>
<dbReference type="NCBIfam" id="TIGR00611">
    <property type="entry name" value="recf"/>
    <property type="match status" value="1"/>
</dbReference>
<evidence type="ECO:0000256" key="7">
    <source>
        <dbReference type="ARBA" id="ARBA00023204"/>
    </source>
</evidence>
<dbReference type="Pfam" id="PF02463">
    <property type="entry name" value="SMC_N"/>
    <property type="match status" value="1"/>
</dbReference>
<keyword evidence="5 9" id="KW-0067">ATP-binding</keyword>
<sequence length="363" mass="41323">MKINSITLENYRNIKELSVDFDDVNIIWGENAQGKTNLLEAIYLFSGAKSFRGAKDKELVKFDCDYAKMKLDFFANGREQTAEISIKDRKTVTLNGIKKRSSTELGDEIKTIIFSPDHLNMIKEGPNERRKFIDGALCQIKSNYRTLLKNYSRTLVQRNSLLRNAESVDEVAPMLEVWDVNLANLGAKIIYQRIMYLKAIKPYLKSIFEGISGGKEDIELVYIGADTYTDDVNDIEQRLYNKIKSHRKIDVLNHTTTKGPHRDDIEIMINGRSVKSFGSQGQQRSSVLALKLAEASLLREMTGENPIALLDDVMSELDEKRQDYILNHIKDLQIFITCCDKETVLRLKKGKTFHIANGALSEG</sequence>
<dbReference type="OrthoDB" id="9803889at2"/>
<keyword evidence="2 9" id="KW-0235">DNA replication</keyword>
<accession>A0A1T4M719</accession>
<evidence type="ECO:0000259" key="10">
    <source>
        <dbReference type="Pfam" id="PF02463"/>
    </source>
</evidence>
<dbReference type="GO" id="GO:0005524">
    <property type="term" value="F:ATP binding"/>
    <property type="evidence" value="ECO:0007669"/>
    <property type="project" value="UniProtKB-UniRule"/>
</dbReference>
<dbReference type="PANTHER" id="PTHR32182">
    <property type="entry name" value="DNA REPLICATION AND REPAIR PROTEIN RECF"/>
    <property type="match status" value="1"/>
</dbReference>
<evidence type="ECO:0000256" key="3">
    <source>
        <dbReference type="ARBA" id="ARBA00022741"/>
    </source>
</evidence>
<keyword evidence="3 9" id="KW-0547">Nucleotide-binding</keyword>
<dbReference type="AlphaFoldDB" id="A0A1T4M719"/>
<keyword evidence="4 9" id="KW-0227">DNA damage</keyword>
<dbReference type="GO" id="GO:0005737">
    <property type="term" value="C:cytoplasm"/>
    <property type="evidence" value="ECO:0007669"/>
    <property type="project" value="UniProtKB-SubCell"/>
</dbReference>
<dbReference type="RefSeq" id="WP_078768638.1">
    <property type="nucleotide sequence ID" value="NZ_FUWW01000011.1"/>
</dbReference>
<dbReference type="InterPro" id="IPR001238">
    <property type="entry name" value="DNA-binding_RecF"/>
</dbReference>
<evidence type="ECO:0000256" key="2">
    <source>
        <dbReference type="ARBA" id="ARBA00022705"/>
    </source>
</evidence>
<evidence type="ECO:0000256" key="8">
    <source>
        <dbReference type="ARBA" id="ARBA00023236"/>
    </source>
</evidence>
<evidence type="ECO:0000256" key="4">
    <source>
        <dbReference type="ARBA" id="ARBA00022763"/>
    </source>
</evidence>
<dbReference type="InterPro" id="IPR027417">
    <property type="entry name" value="P-loop_NTPase"/>
</dbReference>
<dbReference type="GO" id="GO:0006260">
    <property type="term" value="P:DNA replication"/>
    <property type="evidence" value="ECO:0007669"/>
    <property type="project" value="UniProtKB-UniRule"/>
</dbReference>
<keyword evidence="6 9" id="KW-0238">DNA-binding</keyword>
<reference evidence="11 12" key="1">
    <citation type="submission" date="2017-02" db="EMBL/GenBank/DDBJ databases">
        <authorList>
            <person name="Peterson S.W."/>
        </authorList>
    </citation>
    <scope>NUCLEOTIDE SEQUENCE [LARGE SCALE GENOMIC DNA]</scope>
    <source>
        <strain evidence="11 12">ATCC 51222</strain>
    </source>
</reference>
<organism evidence="11 12">
    <name type="scientific">Eubacterium coprostanoligenes</name>
    <dbReference type="NCBI Taxonomy" id="290054"/>
    <lineage>
        <taxon>Bacteria</taxon>
        <taxon>Bacillati</taxon>
        <taxon>Bacillota</taxon>
        <taxon>Clostridia</taxon>
        <taxon>Eubacteriales</taxon>
        <taxon>Eubacteriaceae</taxon>
        <taxon>Eubacterium</taxon>
    </lineage>
</organism>
<comment type="subcellular location">
    <subcellularLocation>
        <location evidence="9">Cytoplasm</location>
    </subcellularLocation>
</comment>
<proteinExistence type="inferred from homology"/>
<dbReference type="Gene3D" id="1.20.1050.90">
    <property type="entry name" value="RecF/RecN/SMC, N-terminal domain"/>
    <property type="match status" value="1"/>
</dbReference>
<evidence type="ECO:0000313" key="11">
    <source>
        <dbReference type="EMBL" id="SJZ62705.1"/>
    </source>
</evidence>
<keyword evidence="1 9" id="KW-0963">Cytoplasm</keyword>
<comment type="similarity">
    <text evidence="9">Belongs to the RecF family.</text>
</comment>
<dbReference type="HAMAP" id="MF_00365">
    <property type="entry name" value="RecF"/>
    <property type="match status" value="1"/>
</dbReference>
<name>A0A1T4M719_9FIRM</name>
<dbReference type="GO" id="GO:0009432">
    <property type="term" value="P:SOS response"/>
    <property type="evidence" value="ECO:0007669"/>
    <property type="project" value="UniProtKB-UniRule"/>
</dbReference>
<dbReference type="GO" id="GO:0000731">
    <property type="term" value="P:DNA synthesis involved in DNA repair"/>
    <property type="evidence" value="ECO:0007669"/>
    <property type="project" value="TreeGrafter"/>
</dbReference>
<evidence type="ECO:0000313" key="12">
    <source>
        <dbReference type="Proteomes" id="UP000190657"/>
    </source>
</evidence>
<dbReference type="SUPFAM" id="SSF52540">
    <property type="entry name" value="P-loop containing nucleoside triphosphate hydrolases"/>
    <property type="match status" value="1"/>
</dbReference>
<protein>
    <recommendedName>
        <fullName evidence="9">DNA replication and repair protein RecF</fullName>
    </recommendedName>
</protein>
<comment type="function">
    <text evidence="9">The RecF protein is involved in DNA metabolism; it is required for DNA replication and normal SOS inducibility. RecF binds preferentially to single-stranded, linear DNA. It also seems to bind ATP.</text>
</comment>
<dbReference type="STRING" id="290054.SAMN02745114_01161"/>
<dbReference type="PANTHER" id="PTHR32182:SF0">
    <property type="entry name" value="DNA REPLICATION AND REPAIR PROTEIN RECF"/>
    <property type="match status" value="1"/>
</dbReference>
<keyword evidence="12" id="KW-1185">Reference proteome</keyword>
<feature type="domain" description="RecF/RecN/SMC N-terminal" evidence="10">
    <location>
        <begin position="3"/>
        <end position="347"/>
    </location>
</feature>
<dbReference type="GO" id="GO:0003697">
    <property type="term" value="F:single-stranded DNA binding"/>
    <property type="evidence" value="ECO:0007669"/>
    <property type="project" value="UniProtKB-UniRule"/>
</dbReference>
<dbReference type="GO" id="GO:0006302">
    <property type="term" value="P:double-strand break repair"/>
    <property type="evidence" value="ECO:0007669"/>
    <property type="project" value="TreeGrafter"/>
</dbReference>
<dbReference type="Proteomes" id="UP000190657">
    <property type="component" value="Unassembled WGS sequence"/>
</dbReference>
<evidence type="ECO:0000256" key="9">
    <source>
        <dbReference type="HAMAP-Rule" id="MF_00365"/>
    </source>
</evidence>
<dbReference type="InterPro" id="IPR003395">
    <property type="entry name" value="RecF/RecN/SMC_N"/>
</dbReference>
<keyword evidence="7 9" id="KW-0234">DNA repair</keyword>
<evidence type="ECO:0000256" key="5">
    <source>
        <dbReference type="ARBA" id="ARBA00022840"/>
    </source>
</evidence>
<feature type="binding site" evidence="9">
    <location>
        <begin position="29"/>
        <end position="36"/>
    </location>
    <ligand>
        <name>ATP</name>
        <dbReference type="ChEBI" id="CHEBI:30616"/>
    </ligand>
</feature>
<evidence type="ECO:0000256" key="6">
    <source>
        <dbReference type="ARBA" id="ARBA00023125"/>
    </source>
</evidence>
<keyword evidence="8 9" id="KW-0742">SOS response</keyword>
<dbReference type="InterPro" id="IPR042174">
    <property type="entry name" value="RecF_2"/>
</dbReference>